<dbReference type="EMBL" id="JAAALK010000284">
    <property type="protein sequence ID" value="KAG8069446.1"/>
    <property type="molecule type" value="Genomic_DNA"/>
</dbReference>
<proteinExistence type="predicted"/>
<evidence type="ECO:0000313" key="2">
    <source>
        <dbReference type="Proteomes" id="UP000729402"/>
    </source>
</evidence>
<dbReference type="AlphaFoldDB" id="A0A8J5S5X1"/>
<dbReference type="Proteomes" id="UP000729402">
    <property type="component" value="Unassembled WGS sequence"/>
</dbReference>
<evidence type="ECO:0000313" key="1">
    <source>
        <dbReference type="EMBL" id="KAG8069446.1"/>
    </source>
</evidence>
<reference evidence="1" key="2">
    <citation type="submission" date="2021-02" db="EMBL/GenBank/DDBJ databases">
        <authorList>
            <person name="Kimball J.A."/>
            <person name="Haas M.W."/>
            <person name="Macchietto M."/>
            <person name="Kono T."/>
            <person name="Duquette J."/>
            <person name="Shao M."/>
        </authorList>
    </citation>
    <scope>NUCLEOTIDE SEQUENCE</scope>
    <source>
        <tissue evidence="1">Fresh leaf tissue</tissue>
    </source>
</reference>
<gene>
    <name evidence="1" type="ORF">GUJ93_ZPchr0005g14505</name>
</gene>
<organism evidence="1 2">
    <name type="scientific">Zizania palustris</name>
    <name type="common">Northern wild rice</name>
    <dbReference type="NCBI Taxonomy" id="103762"/>
    <lineage>
        <taxon>Eukaryota</taxon>
        <taxon>Viridiplantae</taxon>
        <taxon>Streptophyta</taxon>
        <taxon>Embryophyta</taxon>
        <taxon>Tracheophyta</taxon>
        <taxon>Spermatophyta</taxon>
        <taxon>Magnoliopsida</taxon>
        <taxon>Liliopsida</taxon>
        <taxon>Poales</taxon>
        <taxon>Poaceae</taxon>
        <taxon>BOP clade</taxon>
        <taxon>Oryzoideae</taxon>
        <taxon>Oryzeae</taxon>
        <taxon>Zizaniinae</taxon>
        <taxon>Zizania</taxon>
    </lineage>
</organism>
<sequence length="138" mass="14965">MDNMQKIAQGNNHQLQCMRLRPMKKTPITAVPTLPTRNIGVAECTAIGEKAPDLGRDQETSAQSLCFSCVGITSALECRCARAAFGQRRSAGVLLVCMLEARSSARQQQHRPSCQGFVPVWSFLALVFSTPSQGHGFG</sequence>
<accession>A0A8J5S5X1</accession>
<reference evidence="1" key="1">
    <citation type="journal article" date="2021" name="bioRxiv">
        <title>Whole Genome Assembly and Annotation of Northern Wild Rice, Zizania palustris L., Supports a Whole Genome Duplication in the Zizania Genus.</title>
        <authorList>
            <person name="Haas M."/>
            <person name="Kono T."/>
            <person name="Macchietto M."/>
            <person name="Millas R."/>
            <person name="McGilp L."/>
            <person name="Shao M."/>
            <person name="Duquette J."/>
            <person name="Hirsch C.N."/>
            <person name="Kimball J."/>
        </authorList>
    </citation>
    <scope>NUCLEOTIDE SEQUENCE</scope>
    <source>
        <tissue evidence="1">Fresh leaf tissue</tissue>
    </source>
</reference>
<protein>
    <submittedName>
        <fullName evidence="1">Uncharacterized protein</fullName>
    </submittedName>
</protein>
<comment type="caution">
    <text evidence="1">The sequence shown here is derived from an EMBL/GenBank/DDBJ whole genome shotgun (WGS) entry which is preliminary data.</text>
</comment>
<keyword evidence="2" id="KW-1185">Reference proteome</keyword>
<name>A0A8J5S5X1_ZIZPA</name>